<dbReference type="EMBL" id="KZ149914">
    <property type="protein sequence ID" value="PZC78005.1"/>
    <property type="molecule type" value="Genomic_DNA"/>
</dbReference>
<accession>A0A2W1BWI1</accession>
<sequence>MTVIFLVFVWHSETTKECYQAKICFHDAIEKCGIDEKGTLRRFLDSCDIMEYNCYYNGTYAKTDPASCIGQALQSLFRQRPYDDGDMKYVNNHWCRRAKICHKMVGHPVCGVDPKRRQKRMFKNACSLYKHNCGRMQALIALSRQGKLQSTYEQVDKLSAGRFKLVDQVVCDTRIAYDKEHVNEEFEWIHLSTTTKKPNITTTIDLPQKAPQGKVKLVL</sequence>
<proteinExistence type="predicted"/>
<reference evidence="1 2" key="1">
    <citation type="journal article" date="2017" name="BMC Biol.">
        <title>Genomic innovations, transcriptional plasticity and gene loss underlying the evolution and divergence of two highly polyphagous and invasive Helicoverpa pest species.</title>
        <authorList>
            <person name="Pearce S.L."/>
            <person name="Clarke D.F."/>
            <person name="East P.D."/>
            <person name="Elfekih S."/>
            <person name="Gordon K.H."/>
            <person name="Jermiin L.S."/>
            <person name="McGaughran A."/>
            <person name="Oakeshott J.G."/>
            <person name="Papanikolaou A."/>
            <person name="Perera O.P."/>
            <person name="Rane R.V."/>
            <person name="Richards S."/>
            <person name="Tay W.T."/>
            <person name="Walsh T.K."/>
            <person name="Anderson A."/>
            <person name="Anderson C.J."/>
            <person name="Asgari S."/>
            <person name="Board P.G."/>
            <person name="Bretschneider A."/>
            <person name="Campbell P.M."/>
            <person name="Chertemps T."/>
            <person name="Christeller J.T."/>
            <person name="Coppin C.W."/>
            <person name="Downes S.J."/>
            <person name="Duan G."/>
            <person name="Farnsworth C.A."/>
            <person name="Good R.T."/>
            <person name="Han L.B."/>
            <person name="Han Y.C."/>
            <person name="Hatje K."/>
            <person name="Horne I."/>
            <person name="Huang Y.P."/>
            <person name="Hughes D.S."/>
            <person name="Jacquin-Joly E."/>
            <person name="James W."/>
            <person name="Jhangiani S."/>
            <person name="Kollmar M."/>
            <person name="Kuwar S.S."/>
            <person name="Li S."/>
            <person name="Liu N.Y."/>
            <person name="Maibeche M.T."/>
            <person name="Miller J.R."/>
            <person name="Montagne N."/>
            <person name="Perry T."/>
            <person name="Qu J."/>
            <person name="Song S.V."/>
            <person name="Sutton G.G."/>
            <person name="Vogel H."/>
            <person name="Walenz B.P."/>
            <person name="Xu W."/>
            <person name="Zhang H.J."/>
            <person name="Zou Z."/>
            <person name="Batterham P."/>
            <person name="Edwards O.R."/>
            <person name="Feyereisen R."/>
            <person name="Gibbs R.A."/>
            <person name="Heckel D.G."/>
            <person name="McGrath A."/>
            <person name="Robin C."/>
            <person name="Scherer S.E."/>
            <person name="Worley K.C."/>
            <person name="Wu Y.D."/>
        </authorList>
    </citation>
    <scope>NUCLEOTIDE SEQUENCE [LARGE SCALE GENOMIC DNA]</scope>
    <source>
        <strain evidence="1">Harm_GR_Male_#8</strain>
        <tissue evidence="1">Whole organism</tissue>
    </source>
</reference>
<keyword evidence="2" id="KW-1185">Reference proteome</keyword>
<protein>
    <recommendedName>
        <fullName evidence="3">Kazal-like domain-containing protein</fullName>
    </recommendedName>
</protein>
<organism evidence="1 2">
    <name type="scientific">Helicoverpa armigera</name>
    <name type="common">Cotton bollworm</name>
    <name type="synonym">Heliothis armigera</name>
    <dbReference type="NCBI Taxonomy" id="29058"/>
    <lineage>
        <taxon>Eukaryota</taxon>
        <taxon>Metazoa</taxon>
        <taxon>Ecdysozoa</taxon>
        <taxon>Arthropoda</taxon>
        <taxon>Hexapoda</taxon>
        <taxon>Insecta</taxon>
        <taxon>Pterygota</taxon>
        <taxon>Neoptera</taxon>
        <taxon>Endopterygota</taxon>
        <taxon>Lepidoptera</taxon>
        <taxon>Glossata</taxon>
        <taxon>Ditrysia</taxon>
        <taxon>Noctuoidea</taxon>
        <taxon>Noctuidae</taxon>
        <taxon>Heliothinae</taxon>
        <taxon>Helicoverpa</taxon>
    </lineage>
</organism>
<gene>
    <name evidence="1" type="primary">HaOG202677</name>
    <name evidence="1" type="ORF">B5X24_HaOG202677</name>
</gene>
<dbReference type="Gene3D" id="3.30.60.30">
    <property type="match status" value="1"/>
</dbReference>
<evidence type="ECO:0000313" key="1">
    <source>
        <dbReference type="EMBL" id="PZC78005.1"/>
    </source>
</evidence>
<evidence type="ECO:0008006" key="3">
    <source>
        <dbReference type="Google" id="ProtNLM"/>
    </source>
</evidence>
<dbReference type="AlphaFoldDB" id="A0A2W1BWI1"/>
<evidence type="ECO:0000313" key="2">
    <source>
        <dbReference type="Proteomes" id="UP000249218"/>
    </source>
</evidence>
<dbReference type="Proteomes" id="UP000249218">
    <property type="component" value="Unassembled WGS sequence"/>
</dbReference>
<name>A0A2W1BWI1_HELAM</name>
<dbReference type="OrthoDB" id="7332508at2759"/>